<gene>
    <name evidence="3" type="ordered locus">Arcpr_1485</name>
</gene>
<dbReference type="KEGG" id="apo:Arcpr_1485"/>
<dbReference type="eggNOG" id="arCOG13280">
    <property type="taxonomic scope" value="Archaea"/>
</dbReference>
<evidence type="ECO:0000313" key="4">
    <source>
        <dbReference type="Proteomes" id="UP000001901"/>
    </source>
</evidence>
<feature type="region of interest" description="Disordered" evidence="1">
    <location>
        <begin position="127"/>
        <end position="161"/>
    </location>
</feature>
<dbReference type="STRING" id="572546.Arcpr_1485"/>
<dbReference type="Proteomes" id="UP000001901">
    <property type="component" value="Chromosome"/>
</dbReference>
<protein>
    <recommendedName>
        <fullName evidence="2">Dit-like phage tail protein N-terminal domain-containing protein</fullName>
    </recommendedName>
</protein>
<dbReference type="GeneID" id="8740175"/>
<reference evidence="3 4" key="1">
    <citation type="journal article" date="2010" name="Stand. Genomic Sci.">
        <title>Complete genome sequence of Archaeoglobus profundus type strain (AV18).</title>
        <authorList>
            <person name="von Jan M."/>
            <person name="Lapidus A."/>
            <person name="Del Rio T.G."/>
            <person name="Copeland A."/>
            <person name="Tice H."/>
            <person name="Cheng J.F."/>
            <person name="Lucas S."/>
            <person name="Chen F."/>
            <person name="Nolan M."/>
            <person name="Goodwin L."/>
            <person name="Han C."/>
            <person name="Pitluck S."/>
            <person name="Liolios K."/>
            <person name="Ivanova N."/>
            <person name="Mavromatis K."/>
            <person name="Ovchinnikova G."/>
            <person name="Chertkov O."/>
            <person name="Pati A."/>
            <person name="Chen A."/>
            <person name="Palaniappan K."/>
            <person name="Land M."/>
            <person name="Hauser L."/>
            <person name="Chang Y.J."/>
            <person name="Jeffries C.D."/>
            <person name="Saunders E."/>
            <person name="Brettin T."/>
            <person name="Detter J.C."/>
            <person name="Chain P."/>
            <person name="Eichinger K."/>
            <person name="Huber H."/>
            <person name="Spring S."/>
            <person name="Rohde M."/>
            <person name="Goker M."/>
            <person name="Wirth R."/>
            <person name="Woyke T."/>
            <person name="Bristow J."/>
            <person name="Eisen J.A."/>
            <person name="Markowitz V."/>
            <person name="Hugenholtz P."/>
            <person name="Kyrpides N.C."/>
            <person name="Klenk H.P."/>
        </authorList>
    </citation>
    <scope>NUCLEOTIDE SEQUENCE [LARGE SCALE GENOMIC DNA]</scope>
    <source>
        <strain evidence="4">DSM 5631 / JCM 9629 / NBRC 100127 / Av18</strain>
    </source>
</reference>
<dbReference type="EMBL" id="CP001857">
    <property type="protein sequence ID" value="ADB58532.1"/>
    <property type="molecule type" value="Genomic_DNA"/>
</dbReference>
<dbReference type="RefSeq" id="WP_012940868.1">
    <property type="nucleotide sequence ID" value="NC_013741.1"/>
</dbReference>
<accession>D2REI8</accession>
<evidence type="ECO:0000259" key="2">
    <source>
        <dbReference type="Pfam" id="PF21821"/>
    </source>
</evidence>
<organism evidence="3 4">
    <name type="scientific">Archaeoglobus profundus (strain DSM 5631 / JCM 9629 / NBRC 100127 / Av18)</name>
    <dbReference type="NCBI Taxonomy" id="572546"/>
    <lineage>
        <taxon>Archaea</taxon>
        <taxon>Methanobacteriati</taxon>
        <taxon>Methanobacteriota</taxon>
        <taxon>Archaeoglobi</taxon>
        <taxon>Archaeoglobales</taxon>
        <taxon>Archaeoglobaceae</taxon>
        <taxon>Archaeoglobus</taxon>
    </lineage>
</organism>
<dbReference type="HOGENOM" id="CLU_1551757_0_0_2"/>
<sequence>MAEEKILLSGQEFTAVEIVDLTQSAVVPEHKVEDGYPVADHIFFQPAEFQLTLTLLENEIEALKQLYEAKEPTELVCKAGVFEDVVIRELTITQGGSKNTFRAVVRVKQILKAKAKTAEIPLQQLQVTPNENDDKETKGGNTAITPQTKQVPQAPKQPQGSQSWLDSVVSFLGGIFGFGGG</sequence>
<dbReference type="AlphaFoldDB" id="D2REI8"/>
<feature type="compositionally biased region" description="Polar residues" evidence="1">
    <location>
        <begin position="139"/>
        <end position="161"/>
    </location>
</feature>
<dbReference type="Pfam" id="PF21821">
    <property type="entry name" value="Dit_like"/>
    <property type="match status" value="1"/>
</dbReference>
<evidence type="ECO:0000256" key="1">
    <source>
        <dbReference type="SAM" id="MobiDB-lite"/>
    </source>
</evidence>
<dbReference type="PaxDb" id="572546-Arcpr_1485"/>
<keyword evidence="4" id="KW-1185">Reference proteome</keyword>
<evidence type="ECO:0000313" key="3">
    <source>
        <dbReference type="EMBL" id="ADB58532.1"/>
    </source>
</evidence>
<feature type="domain" description="Dit-like phage tail protein N-terminal" evidence="2">
    <location>
        <begin position="13"/>
        <end position="121"/>
    </location>
</feature>
<proteinExistence type="predicted"/>
<name>D2REI8_ARCPA</name>
<dbReference type="InterPro" id="IPR048494">
    <property type="entry name" value="Dit-like_N"/>
</dbReference>